<evidence type="ECO:0000313" key="1">
    <source>
        <dbReference type="EMBL" id="CEK64990.1"/>
    </source>
</evidence>
<proteinExistence type="predicted"/>
<dbReference type="Pfam" id="PF09808">
    <property type="entry name" value="SNAPC1"/>
    <property type="match status" value="1"/>
</dbReference>
<reference evidence="1" key="1">
    <citation type="submission" date="2014-12" db="EMBL/GenBank/DDBJ databases">
        <title>Insight into the proteome of Arion vulgaris.</title>
        <authorList>
            <person name="Aradska J."/>
            <person name="Bulat T."/>
            <person name="Smidak R."/>
            <person name="Sarate P."/>
            <person name="Gangsoo J."/>
            <person name="Sialana F."/>
            <person name="Bilban M."/>
            <person name="Lubec G."/>
        </authorList>
    </citation>
    <scope>NUCLEOTIDE SEQUENCE</scope>
    <source>
        <tissue evidence="1">Skin</tissue>
    </source>
</reference>
<dbReference type="AlphaFoldDB" id="A0A0B6ZBB8"/>
<gene>
    <name evidence="1" type="primary">ORF53540</name>
</gene>
<dbReference type="PANTHER" id="PTHR15131:SF3">
    <property type="entry name" value="SNRNA-ACTIVATING PROTEIN COMPLEX SUBUNIT 1"/>
    <property type="match status" value="1"/>
</dbReference>
<dbReference type="GO" id="GO:0042795">
    <property type="term" value="P:snRNA transcription by RNA polymerase II"/>
    <property type="evidence" value="ECO:0007669"/>
    <property type="project" value="TreeGrafter"/>
</dbReference>
<sequence>QWQDSMFFQQQAVQQNHLDVVYVFQRLLQEQAFLFCCTASEMSIHTSVKDVDDREDNLADNLKEEKSAVINLFNYESLEKLSYLHDQYQIGR</sequence>
<protein>
    <submittedName>
        <fullName evidence="1">Uncharacterized protein</fullName>
    </submittedName>
</protein>
<organism evidence="1">
    <name type="scientific">Arion vulgaris</name>
    <dbReference type="NCBI Taxonomy" id="1028688"/>
    <lineage>
        <taxon>Eukaryota</taxon>
        <taxon>Metazoa</taxon>
        <taxon>Spiralia</taxon>
        <taxon>Lophotrochozoa</taxon>
        <taxon>Mollusca</taxon>
        <taxon>Gastropoda</taxon>
        <taxon>Heterobranchia</taxon>
        <taxon>Euthyneura</taxon>
        <taxon>Panpulmonata</taxon>
        <taxon>Eupulmonata</taxon>
        <taxon>Stylommatophora</taxon>
        <taxon>Helicina</taxon>
        <taxon>Arionoidea</taxon>
        <taxon>Arionidae</taxon>
        <taxon>Arion</taxon>
    </lineage>
</organism>
<dbReference type="InterPro" id="IPR019188">
    <property type="entry name" value="SNAPC1"/>
</dbReference>
<dbReference type="GO" id="GO:0043565">
    <property type="term" value="F:sequence-specific DNA binding"/>
    <property type="evidence" value="ECO:0007669"/>
    <property type="project" value="TreeGrafter"/>
</dbReference>
<dbReference type="GO" id="GO:0042796">
    <property type="term" value="P:snRNA transcription by RNA polymerase III"/>
    <property type="evidence" value="ECO:0007669"/>
    <property type="project" value="TreeGrafter"/>
</dbReference>
<feature type="non-terminal residue" evidence="1">
    <location>
        <position position="1"/>
    </location>
</feature>
<dbReference type="PANTHER" id="PTHR15131">
    <property type="entry name" value="SMALL NUCLEAR RNA ACTIVATING COMPLEX, POLYPEPTIDE 1"/>
    <property type="match status" value="1"/>
</dbReference>
<name>A0A0B6ZBB8_9EUPU</name>
<dbReference type="GO" id="GO:0019185">
    <property type="term" value="C:snRNA-activating protein complex"/>
    <property type="evidence" value="ECO:0007669"/>
    <property type="project" value="TreeGrafter"/>
</dbReference>
<feature type="non-terminal residue" evidence="1">
    <location>
        <position position="92"/>
    </location>
</feature>
<dbReference type="EMBL" id="HACG01018125">
    <property type="protein sequence ID" value="CEK64990.1"/>
    <property type="molecule type" value="Transcribed_RNA"/>
</dbReference>
<accession>A0A0B6ZBB8</accession>